<protein>
    <recommendedName>
        <fullName evidence="4">O-fucosyltransferase family protein</fullName>
    </recommendedName>
</protein>
<evidence type="ECO:0000313" key="2">
    <source>
        <dbReference type="EMBL" id="KAK3002042.1"/>
    </source>
</evidence>
<evidence type="ECO:0008006" key="4">
    <source>
        <dbReference type="Google" id="ProtNLM"/>
    </source>
</evidence>
<proteinExistence type="predicted"/>
<dbReference type="PANTHER" id="PTHR36050">
    <property type="entry name" value="O-FUCOSYLTRANSFERASE 30"/>
    <property type="match status" value="1"/>
</dbReference>
<organism evidence="2 3">
    <name type="scientific">Escallonia herrerae</name>
    <dbReference type="NCBI Taxonomy" id="1293975"/>
    <lineage>
        <taxon>Eukaryota</taxon>
        <taxon>Viridiplantae</taxon>
        <taxon>Streptophyta</taxon>
        <taxon>Embryophyta</taxon>
        <taxon>Tracheophyta</taxon>
        <taxon>Spermatophyta</taxon>
        <taxon>Magnoliopsida</taxon>
        <taxon>eudicotyledons</taxon>
        <taxon>Gunneridae</taxon>
        <taxon>Pentapetalae</taxon>
        <taxon>asterids</taxon>
        <taxon>campanulids</taxon>
        <taxon>Escalloniales</taxon>
        <taxon>Escalloniaceae</taxon>
        <taxon>Escallonia</taxon>
    </lineage>
</organism>
<keyword evidence="3" id="KW-1185">Reference proteome</keyword>
<feature type="transmembrane region" description="Helical" evidence="1">
    <location>
        <begin position="25"/>
        <end position="43"/>
    </location>
</feature>
<dbReference type="PANTHER" id="PTHR36050:SF1">
    <property type="entry name" value="O-FUCOSYLTRANSFERASE 30"/>
    <property type="match status" value="1"/>
</dbReference>
<dbReference type="Proteomes" id="UP001188597">
    <property type="component" value="Unassembled WGS sequence"/>
</dbReference>
<comment type="caution">
    <text evidence="2">The sequence shown here is derived from an EMBL/GenBank/DDBJ whole genome shotgun (WGS) entry which is preliminary data.</text>
</comment>
<keyword evidence="1" id="KW-0472">Membrane</keyword>
<evidence type="ECO:0000313" key="3">
    <source>
        <dbReference type="Proteomes" id="UP001188597"/>
    </source>
</evidence>
<accession>A0AA89AH79</accession>
<dbReference type="EMBL" id="JAVXUP010002666">
    <property type="protein sequence ID" value="KAK3002042.1"/>
    <property type="molecule type" value="Genomic_DNA"/>
</dbReference>
<dbReference type="AlphaFoldDB" id="A0AA89AH79"/>
<sequence length="151" mass="16982">MDLYRGGGGGGGSRWKKRPPNHRSPLLPIIVLLLFSLLFFISYKHISNSLLQNSTNLRPAHRPRCAQSQALGGKFLWYAPHSGFSNQLSELKNALLMSAILNRTLIVPPVLDHHAVVLGSCPKFRVTSARELRLSVWNHVIELVRSRRQVN</sequence>
<evidence type="ECO:0000256" key="1">
    <source>
        <dbReference type="SAM" id="Phobius"/>
    </source>
</evidence>
<keyword evidence="1" id="KW-0812">Transmembrane</keyword>
<reference evidence="2" key="1">
    <citation type="submission" date="2022-12" db="EMBL/GenBank/DDBJ databases">
        <title>Draft genome assemblies for two species of Escallonia (Escalloniales).</title>
        <authorList>
            <person name="Chanderbali A."/>
            <person name="Dervinis C."/>
            <person name="Anghel I."/>
            <person name="Soltis D."/>
            <person name="Soltis P."/>
            <person name="Zapata F."/>
        </authorList>
    </citation>
    <scope>NUCLEOTIDE SEQUENCE</scope>
    <source>
        <strain evidence="2">UCBG64.0493</strain>
        <tissue evidence="2">Leaf</tissue>
    </source>
</reference>
<keyword evidence="1" id="KW-1133">Transmembrane helix</keyword>
<dbReference type="Gene3D" id="3.40.50.11340">
    <property type="match status" value="1"/>
</dbReference>
<gene>
    <name evidence="2" type="ORF">RJ639_020991</name>
</gene>
<name>A0AA89AH79_9ASTE</name>